<feature type="compositionally biased region" description="Low complexity" evidence="1">
    <location>
        <begin position="69"/>
        <end position="93"/>
    </location>
</feature>
<gene>
    <name evidence="2" type="ORF">P2L57_11795</name>
</gene>
<reference evidence="2 3" key="1">
    <citation type="submission" date="2023-03" db="EMBL/GenBank/DDBJ databases">
        <title>Draft genome sequence of type strain Streptomyces ferralitis JCM 14344.</title>
        <authorList>
            <person name="Klaysubun C."/>
            <person name="Duangmal K."/>
        </authorList>
    </citation>
    <scope>NUCLEOTIDE SEQUENCE [LARGE SCALE GENOMIC DNA]</scope>
    <source>
        <strain evidence="2 3">JCM 14344</strain>
    </source>
</reference>
<proteinExistence type="predicted"/>
<organism evidence="2 3">
    <name type="scientific">Streptantibioticus ferralitis</name>
    <dbReference type="NCBI Taxonomy" id="236510"/>
    <lineage>
        <taxon>Bacteria</taxon>
        <taxon>Bacillati</taxon>
        <taxon>Actinomycetota</taxon>
        <taxon>Actinomycetes</taxon>
        <taxon>Kitasatosporales</taxon>
        <taxon>Streptomycetaceae</taxon>
        <taxon>Streptantibioticus</taxon>
    </lineage>
</organism>
<feature type="region of interest" description="Disordered" evidence="1">
    <location>
        <begin position="48"/>
        <end position="127"/>
    </location>
</feature>
<dbReference type="Gene3D" id="1.10.10.60">
    <property type="entry name" value="Homeodomain-like"/>
    <property type="match status" value="1"/>
</dbReference>
<dbReference type="EMBL" id="JARHTQ010000006">
    <property type="protein sequence ID" value="MDF2256393.1"/>
    <property type="molecule type" value="Genomic_DNA"/>
</dbReference>
<name>A0ABT5YY37_9ACTN</name>
<accession>A0ABT5YY37</accession>
<feature type="region of interest" description="Disordered" evidence="1">
    <location>
        <begin position="1"/>
        <end position="30"/>
    </location>
</feature>
<evidence type="ECO:0000256" key="1">
    <source>
        <dbReference type="SAM" id="MobiDB-lite"/>
    </source>
</evidence>
<dbReference type="Proteomes" id="UP001220022">
    <property type="component" value="Unassembled WGS sequence"/>
</dbReference>
<dbReference type="RefSeq" id="WP_275812438.1">
    <property type="nucleotide sequence ID" value="NZ_BAAANM010000004.1"/>
</dbReference>
<comment type="caution">
    <text evidence="2">The sequence shown here is derived from an EMBL/GenBank/DDBJ whole genome shotgun (WGS) entry which is preliminary data.</text>
</comment>
<sequence>MNPRERRAARHQPPNPEVEADPGPRRRKAPITVEQVIDTALGVIATEGQEALTMRRPAARSTPDPPRSTPTWSTRPTSTSCSSGGCAPSSYYPSPSPEPDPAARREQIRGVCTPNGGSNEREVGKFS</sequence>
<protein>
    <submittedName>
        <fullName evidence="2">Uncharacterized protein</fullName>
    </submittedName>
</protein>
<evidence type="ECO:0000313" key="3">
    <source>
        <dbReference type="Proteomes" id="UP001220022"/>
    </source>
</evidence>
<evidence type="ECO:0000313" key="2">
    <source>
        <dbReference type="EMBL" id="MDF2256393.1"/>
    </source>
</evidence>
<keyword evidence="3" id="KW-1185">Reference proteome</keyword>